<dbReference type="InterPro" id="IPR003599">
    <property type="entry name" value="Ig_sub"/>
</dbReference>
<evidence type="ECO:0000259" key="4">
    <source>
        <dbReference type="PROSITE" id="PS50835"/>
    </source>
</evidence>
<dbReference type="InterPro" id="IPR036179">
    <property type="entry name" value="Ig-like_dom_sf"/>
</dbReference>
<evidence type="ECO:0000256" key="2">
    <source>
        <dbReference type="ARBA" id="ARBA00023136"/>
    </source>
</evidence>
<dbReference type="OrthoDB" id="10028801at2759"/>
<accession>A0A0T6BA87</accession>
<organism evidence="5 6">
    <name type="scientific">Oryctes borbonicus</name>
    <dbReference type="NCBI Taxonomy" id="1629725"/>
    <lineage>
        <taxon>Eukaryota</taxon>
        <taxon>Metazoa</taxon>
        <taxon>Ecdysozoa</taxon>
        <taxon>Arthropoda</taxon>
        <taxon>Hexapoda</taxon>
        <taxon>Insecta</taxon>
        <taxon>Pterygota</taxon>
        <taxon>Neoptera</taxon>
        <taxon>Endopterygota</taxon>
        <taxon>Coleoptera</taxon>
        <taxon>Polyphaga</taxon>
        <taxon>Scarabaeiformia</taxon>
        <taxon>Scarabaeidae</taxon>
        <taxon>Dynastinae</taxon>
        <taxon>Oryctes</taxon>
    </lineage>
</organism>
<dbReference type="InterPro" id="IPR013162">
    <property type="entry name" value="CD80_C2-set"/>
</dbReference>
<dbReference type="Proteomes" id="UP000051574">
    <property type="component" value="Unassembled WGS sequence"/>
</dbReference>
<name>A0A0T6BA87_9SCAR</name>
<dbReference type="InterPro" id="IPR003598">
    <property type="entry name" value="Ig_sub2"/>
</dbReference>
<sequence>TMSQAVIAPPSSVEILDHPSSSKIEIRENEEFHLECRVRDAKPAANIVWYRGNVELNIPNREDHTAEVPSSNGNPNIKRYDTHSRIMLKPTAEDDYEDYTCEARHEALQSDLPMRATVQLSVFCTYPM</sequence>
<evidence type="ECO:0000313" key="5">
    <source>
        <dbReference type="EMBL" id="KRT84243.1"/>
    </source>
</evidence>
<comment type="caution">
    <text evidence="5">The sequence shown here is derived from an EMBL/GenBank/DDBJ whole genome shotgun (WGS) entry which is preliminary data.</text>
</comment>
<dbReference type="SMART" id="SM00408">
    <property type="entry name" value="IGc2"/>
    <property type="match status" value="1"/>
</dbReference>
<feature type="non-terminal residue" evidence="5">
    <location>
        <position position="128"/>
    </location>
</feature>
<dbReference type="Gene3D" id="2.60.40.10">
    <property type="entry name" value="Immunoglobulins"/>
    <property type="match status" value="1"/>
</dbReference>
<gene>
    <name evidence="5" type="ORF">AMK59_536</name>
</gene>
<evidence type="ECO:0000256" key="1">
    <source>
        <dbReference type="ARBA" id="ARBA00004167"/>
    </source>
</evidence>
<keyword evidence="6" id="KW-1185">Reference proteome</keyword>
<dbReference type="Pfam" id="PF08205">
    <property type="entry name" value="C2-set_2"/>
    <property type="match status" value="1"/>
</dbReference>
<dbReference type="PROSITE" id="PS50835">
    <property type="entry name" value="IG_LIKE"/>
    <property type="match status" value="1"/>
</dbReference>
<protein>
    <submittedName>
        <fullName evidence="5">Immunoglobulin</fullName>
    </submittedName>
</protein>
<reference evidence="5 6" key="1">
    <citation type="submission" date="2015-09" db="EMBL/GenBank/DDBJ databases">
        <title>Draft genome of the scarab beetle Oryctes borbonicus.</title>
        <authorList>
            <person name="Meyer J.M."/>
            <person name="Markov G.V."/>
            <person name="Baskaran P."/>
            <person name="Herrmann M."/>
            <person name="Sommer R.J."/>
            <person name="Roedelsperger C."/>
        </authorList>
    </citation>
    <scope>NUCLEOTIDE SEQUENCE [LARGE SCALE GENOMIC DNA]</scope>
    <source>
        <strain evidence="5">OB123</strain>
        <tissue evidence="5">Whole animal</tissue>
    </source>
</reference>
<evidence type="ECO:0000313" key="6">
    <source>
        <dbReference type="Proteomes" id="UP000051574"/>
    </source>
</evidence>
<keyword evidence="3" id="KW-1015">Disulfide bond</keyword>
<dbReference type="InterPro" id="IPR013783">
    <property type="entry name" value="Ig-like_fold"/>
</dbReference>
<evidence type="ECO:0000256" key="3">
    <source>
        <dbReference type="ARBA" id="ARBA00023157"/>
    </source>
</evidence>
<dbReference type="PANTHER" id="PTHR45889:SF8">
    <property type="entry name" value="IG-LIKE DOMAIN-CONTAINING PROTEIN"/>
    <property type="match status" value="1"/>
</dbReference>
<feature type="domain" description="Ig-like" evidence="4">
    <location>
        <begin position="10"/>
        <end position="121"/>
    </location>
</feature>
<dbReference type="AlphaFoldDB" id="A0A0T6BA87"/>
<proteinExistence type="predicted"/>
<dbReference type="GO" id="GO:0016020">
    <property type="term" value="C:membrane"/>
    <property type="evidence" value="ECO:0007669"/>
    <property type="project" value="UniProtKB-SubCell"/>
</dbReference>
<dbReference type="SMART" id="SM00409">
    <property type="entry name" value="IG"/>
    <property type="match status" value="1"/>
</dbReference>
<comment type="subcellular location">
    <subcellularLocation>
        <location evidence="1">Membrane</location>
        <topology evidence="1">Single-pass membrane protein</topology>
    </subcellularLocation>
</comment>
<feature type="non-terminal residue" evidence="5">
    <location>
        <position position="1"/>
    </location>
</feature>
<keyword evidence="2" id="KW-0472">Membrane</keyword>
<dbReference type="SUPFAM" id="SSF48726">
    <property type="entry name" value="Immunoglobulin"/>
    <property type="match status" value="1"/>
</dbReference>
<dbReference type="EMBL" id="LJIG01002697">
    <property type="protein sequence ID" value="KRT84243.1"/>
    <property type="molecule type" value="Genomic_DNA"/>
</dbReference>
<dbReference type="InterPro" id="IPR007110">
    <property type="entry name" value="Ig-like_dom"/>
</dbReference>
<dbReference type="PANTHER" id="PTHR45889">
    <property type="entry name" value="IG-LIKE DOMAIN-CONTAINING PROTEIN"/>
    <property type="match status" value="1"/>
</dbReference>